<sequence length="247" mass="28246">MTMNGNDPSAHPTGGESLDFIATTNYYLYDNNTRAEVPESWQWFLHPNLDVYYFNLGMRLLSTDDIRDPNIRALIINIRNEYYEELADDRDFKRLPIDWVMTITDCNLENRTAVVGIHSRTAGRSYEWTENGLVDKPKEQFWTFIAEYPAHDKSIPPALENQFVHALTNAQEKTKEGRIFPLDGSQIETVARQYNYLKAGQSSGKQNAVACIAWLMGAVMPLDELPNGSTDGRISNERIRALTRVHI</sequence>
<proteinExistence type="predicted"/>
<accession>A0A8H7KGL7</accession>
<gene>
    <name evidence="1" type="ORF">Agabi119p4_4057</name>
</gene>
<evidence type="ECO:0000313" key="2">
    <source>
        <dbReference type="Proteomes" id="UP000629468"/>
    </source>
</evidence>
<reference evidence="1 2" key="1">
    <citation type="journal article" name="Sci. Rep.">
        <title>Telomere-to-telomere assembled and centromere annotated genomes of the two main subspecies of the button mushroom Agaricus bisporus reveal especially polymorphic chromosome ends.</title>
        <authorList>
            <person name="Sonnenberg A.S.M."/>
            <person name="Sedaghat-Telgerd N."/>
            <person name="Lavrijssen B."/>
            <person name="Ohm R.A."/>
            <person name="Hendrickx P.M."/>
            <person name="Scholtmeijer K."/>
            <person name="Baars J.J.P."/>
            <person name="van Peer A."/>
        </authorList>
    </citation>
    <scope>NUCLEOTIDE SEQUENCE [LARGE SCALE GENOMIC DNA]</scope>
    <source>
        <strain evidence="1 2">H119_p4</strain>
    </source>
</reference>
<evidence type="ECO:0000313" key="1">
    <source>
        <dbReference type="EMBL" id="KAF7775664.1"/>
    </source>
</evidence>
<dbReference type="Proteomes" id="UP000629468">
    <property type="component" value="Unassembled WGS sequence"/>
</dbReference>
<comment type="caution">
    <text evidence="1">The sequence shown here is derived from an EMBL/GenBank/DDBJ whole genome shotgun (WGS) entry which is preliminary data.</text>
</comment>
<organism evidence="1 2">
    <name type="scientific">Agaricus bisporus var. burnettii</name>
    <dbReference type="NCBI Taxonomy" id="192524"/>
    <lineage>
        <taxon>Eukaryota</taxon>
        <taxon>Fungi</taxon>
        <taxon>Dikarya</taxon>
        <taxon>Basidiomycota</taxon>
        <taxon>Agaricomycotina</taxon>
        <taxon>Agaricomycetes</taxon>
        <taxon>Agaricomycetidae</taxon>
        <taxon>Agaricales</taxon>
        <taxon>Agaricineae</taxon>
        <taxon>Agaricaceae</taxon>
        <taxon>Agaricus</taxon>
    </lineage>
</organism>
<dbReference type="AlphaFoldDB" id="A0A8H7KGL7"/>
<name>A0A8H7KGL7_AGABI</name>
<dbReference type="EMBL" id="JABXXO010000006">
    <property type="protein sequence ID" value="KAF7775664.1"/>
    <property type="molecule type" value="Genomic_DNA"/>
</dbReference>
<protein>
    <submittedName>
        <fullName evidence="1">Uncharacterized protein</fullName>
    </submittedName>
</protein>